<dbReference type="AlphaFoldDB" id="A0A179DE01"/>
<feature type="transmembrane region" description="Helical" evidence="1">
    <location>
        <begin position="224"/>
        <end position="241"/>
    </location>
</feature>
<feature type="transmembrane region" description="Helical" evidence="1">
    <location>
        <begin position="253"/>
        <end position="271"/>
    </location>
</feature>
<dbReference type="Proteomes" id="UP000078459">
    <property type="component" value="Unassembled WGS sequence"/>
</dbReference>
<keyword evidence="1" id="KW-1133">Transmembrane helix</keyword>
<dbReference type="STRING" id="1826909.A5893_11455"/>
<dbReference type="RefSeq" id="WP_068822799.1">
    <property type="nucleotide sequence ID" value="NZ_LWHJ01000028.1"/>
</dbReference>
<dbReference type="EMBL" id="LWHJ01000028">
    <property type="protein sequence ID" value="OAQ39275.1"/>
    <property type="molecule type" value="Genomic_DNA"/>
</dbReference>
<evidence type="ECO:0000313" key="2">
    <source>
        <dbReference type="EMBL" id="OAQ39275.1"/>
    </source>
</evidence>
<sequence length="332" mass="37708">MFNERNIYPTKLQNIDKLTALWALSESGLGGILHAYKLPFSGFFLAAFAIIIISYIAYLSDKPLKSIINATILVLIVKAIASPQSPINAYIAVAFQGFFGSVIFSLIKNRKIAGYLTAIICLMETAIQKLLVVYILFGSSLFNGFNKFTESVLKDFHLAFVSSTNVLIIIYLSIYFLWAIYIGYISNQIPKNVYERYLLIRNANLEGLDSSHSVKEKNIFKMKYLGLLMFLVLILFLAIMLKSDMLLASFYRTLLILAAWILLSPILKWILFKWLGKTKNRYQIDISNILELIPNLKSNIKPALSLAKNNVKGIAVYKEFIYNLIAMSIYEK</sequence>
<feature type="transmembrane region" description="Helical" evidence="1">
    <location>
        <begin position="157"/>
        <end position="181"/>
    </location>
</feature>
<proteinExistence type="predicted"/>
<feature type="transmembrane region" description="Helical" evidence="1">
    <location>
        <begin position="114"/>
        <end position="137"/>
    </location>
</feature>
<reference evidence="2 3" key="2">
    <citation type="submission" date="2016-06" db="EMBL/GenBank/DDBJ databases">
        <title>Pedobacter psychrophilus sp. nov., isolated from Antarctic fragmentary rock.</title>
        <authorList>
            <person name="Svec P."/>
        </authorList>
    </citation>
    <scope>NUCLEOTIDE SEQUENCE [LARGE SCALE GENOMIC DNA]</scope>
    <source>
        <strain evidence="2 3">CCM 8644</strain>
    </source>
</reference>
<comment type="caution">
    <text evidence="2">The sequence shown here is derived from an EMBL/GenBank/DDBJ whole genome shotgun (WGS) entry which is preliminary data.</text>
</comment>
<name>A0A179DE01_9SPHI</name>
<keyword evidence="1" id="KW-0812">Transmembrane</keyword>
<evidence type="ECO:0000313" key="3">
    <source>
        <dbReference type="Proteomes" id="UP000078459"/>
    </source>
</evidence>
<feature type="transmembrane region" description="Helical" evidence="1">
    <location>
        <begin position="38"/>
        <end position="57"/>
    </location>
</feature>
<reference evidence="2 3" key="1">
    <citation type="submission" date="2016-04" db="EMBL/GenBank/DDBJ databases">
        <authorList>
            <person name="Evans L.H."/>
            <person name="Alamgir A."/>
            <person name="Owens N."/>
            <person name="Weber N.D."/>
            <person name="Virtaneva K."/>
            <person name="Barbian K."/>
            <person name="Babar A."/>
            <person name="Rosenke K."/>
        </authorList>
    </citation>
    <scope>NUCLEOTIDE SEQUENCE [LARGE SCALE GENOMIC DNA]</scope>
    <source>
        <strain evidence="2 3">CCM 8644</strain>
    </source>
</reference>
<feature type="transmembrane region" description="Helical" evidence="1">
    <location>
        <begin position="87"/>
        <end position="107"/>
    </location>
</feature>
<keyword evidence="1" id="KW-0472">Membrane</keyword>
<keyword evidence="3" id="KW-1185">Reference proteome</keyword>
<organism evidence="2 3">
    <name type="scientific">Pedobacter psychrophilus</name>
    <dbReference type="NCBI Taxonomy" id="1826909"/>
    <lineage>
        <taxon>Bacteria</taxon>
        <taxon>Pseudomonadati</taxon>
        <taxon>Bacteroidota</taxon>
        <taxon>Sphingobacteriia</taxon>
        <taxon>Sphingobacteriales</taxon>
        <taxon>Sphingobacteriaceae</taxon>
        <taxon>Pedobacter</taxon>
    </lineage>
</organism>
<protein>
    <submittedName>
        <fullName evidence="2">Uncharacterized protein</fullName>
    </submittedName>
</protein>
<accession>A0A179DE01</accession>
<gene>
    <name evidence="2" type="ORF">A5893_11455</name>
</gene>
<dbReference type="OrthoDB" id="877060at2"/>
<evidence type="ECO:0000256" key="1">
    <source>
        <dbReference type="SAM" id="Phobius"/>
    </source>
</evidence>